<dbReference type="InterPro" id="IPR013766">
    <property type="entry name" value="Thioredoxin_domain"/>
</dbReference>
<evidence type="ECO:0000256" key="3">
    <source>
        <dbReference type="ARBA" id="ARBA00023157"/>
    </source>
</evidence>
<proteinExistence type="predicted"/>
<keyword evidence="3" id="KW-1015">Disulfide bond</keyword>
<evidence type="ECO:0000313" key="7">
    <source>
        <dbReference type="EMBL" id="SDM22011.1"/>
    </source>
</evidence>
<dbReference type="Gene3D" id="3.40.30.10">
    <property type="entry name" value="Glutaredoxin"/>
    <property type="match status" value="1"/>
</dbReference>
<evidence type="ECO:0000256" key="5">
    <source>
        <dbReference type="SAM" id="SignalP"/>
    </source>
</evidence>
<evidence type="ECO:0000256" key="4">
    <source>
        <dbReference type="ARBA" id="ARBA00023284"/>
    </source>
</evidence>
<dbReference type="GO" id="GO:0017004">
    <property type="term" value="P:cytochrome complex assembly"/>
    <property type="evidence" value="ECO:0007669"/>
    <property type="project" value="UniProtKB-KW"/>
</dbReference>
<dbReference type="OrthoDB" id="1118217at2"/>
<protein>
    <submittedName>
        <fullName evidence="7">Cytochrome oxidase Cu insertion factor, SCO1/SenC/PrrC family</fullName>
    </submittedName>
</protein>
<evidence type="ECO:0000313" key="8">
    <source>
        <dbReference type="Proteomes" id="UP000183200"/>
    </source>
</evidence>
<dbReference type="InterPro" id="IPR050553">
    <property type="entry name" value="Thioredoxin_ResA/DsbE_sf"/>
</dbReference>
<evidence type="ECO:0000256" key="1">
    <source>
        <dbReference type="ARBA" id="ARBA00004196"/>
    </source>
</evidence>
<dbReference type="AlphaFoldDB" id="A0A1G9RFR4"/>
<dbReference type="PANTHER" id="PTHR42852">
    <property type="entry name" value="THIOL:DISULFIDE INTERCHANGE PROTEIN DSBE"/>
    <property type="match status" value="1"/>
</dbReference>
<accession>A0A1G9RFR4</accession>
<feature type="signal peptide" evidence="5">
    <location>
        <begin position="1"/>
        <end position="20"/>
    </location>
</feature>
<comment type="subcellular location">
    <subcellularLocation>
        <location evidence="1">Cell envelope</location>
    </subcellularLocation>
</comment>
<dbReference type="PROSITE" id="PS00194">
    <property type="entry name" value="THIOREDOXIN_1"/>
    <property type="match status" value="1"/>
</dbReference>
<gene>
    <name evidence="7" type="ORF">SAMN05421820_103230</name>
</gene>
<dbReference type="EMBL" id="FNGY01000003">
    <property type="protein sequence ID" value="SDM22011.1"/>
    <property type="molecule type" value="Genomic_DNA"/>
</dbReference>
<dbReference type="RefSeq" id="WP_074605892.1">
    <property type="nucleotide sequence ID" value="NZ_FNGY01000003.1"/>
</dbReference>
<dbReference type="SUPFAM" id="SSF52833">
    <property type="entry name" value="Thioredoxin-like"/>
    <property type="match status" value="1"/>
</dbReference>
<organism evidence="7 8">
    <name type="scientific">Pedobacter steynii</name>
    <dbReference type="NCBI Taxonomy" id="430522"/>
    <lineage>
        <taxon>Bacteria</taxon>
        <taxon>Pseudomonadati</taxon>
        <taxon>Bacteroidota</taxon>
        <taxon>Sphingobacteriia</taxon>
        <taxon>Sphingobacteriales</taxon>
        <taxon>Sphingobacteriaceae</taxon>
        <taxon>Pedobacter</taxon>
    </lineage>
</organism>
<dbReference type="InterPro" id="IPR017937">
    <property type="entry name" value="Thioredoxin_CS"/>
</dbReference>
<keyword evidence="4" id="KW-0676">Redox-active center</keyword>
<evidence type="ECO:0000256" key="2">
    <source>
        <dbReference type="ARBA" id="ARBA00022748"/>
    </source>
</evidence>
<feature type="chain" id="PRO_5010175972" evidence="5">
    <location>
        <begin position="21"/>
        <end position="458"/>
    </location>
</feature>
<sequence>MNFKIMILLLSFLFYKTVNAQKHPVKIAKNKTSSIQKIQNLKIGDPMPDILIPMIINDRYSSVRSTNFKNQLLIVDFWFTNCGACVAGLPKMMSLQQEFGDRIKVLPVTFEKKEVVGKFLKTNFKTRDIVVPTVIEDKVLSQLFKHVAAPHQVWIYHGNVIAITEQDYVNSKNINFILNGGKNDWPVKNDYLPAVDIKTPLVRQDMSRFTGVNPLKRYAAIFGCYQDGVITKMGMTVDSVNGTCRNYIINLPILNIYSIQWSIASGINRFPEPSGIILEVKDPSKFVSLEDSEETSFVRRQKTYICYESMGPNTLQTREEAALEIIKDFDNLLGLKGRYEKRKMNCLILIEKDSIDAIKSRTENGEGKEFLAAPNIKIQNKSLDGIVWKMNQVYGNPPAFNETSYKGNVNMKFSLNSWKNIPELRIALQGFGLDLKEEQRELEVFVLTENHTNQQLKK</sequence>
<dbReference type="GO" id="GO:0030313">
    <property type="term" value="C:cell envelope"/>
    <property type="evidence" value="ECO:0007669"/>
    <property type="project" value="UniProtKB-SubCell"/>
</dbReference>
<dbReference type="InterPro" id="IPR036249">
    <property type="entry name" value="Thioredoxin-like_sf"/>
</dbReference>
<feature type="domain" description="Thioredoxin" evidence="6">
    <location>
        <begin position="41"/>
        <end position="179"/>
    </location>
</feature>
<reference evidence="8" key="1">
    <citation type="submission" date="2016-10" db="EMBL/GenBank/DDBJ databases">
        <authorList>
            <person name="Varghese N."/>
            <person name="Submissions S."/>
        </authorList>
    </citation>
    <scope>NUCLEOTIDE SEQUENCE [LARGE SCALE GENOMIC DNA]</scope>
    <source>
        <strain evidence="8">DSM 19110</strain>
    </source>
</reference>
<dbReference type="Proteomes" id="UP000183200">
    <property type="component" value="Unassembled WGS sequence"/>
</dbReference>
<name>A0A1G9RFR4_9SPHI</name>
<evidence type="ECO:0000259" key="6">
    <source>
        <dbReference type="PROSITE" id="PS51352"/>
    </source>
</evidence>
<dbReference type="PANTHER" id="PTHR42852:SF6">
    <property type="entry name" value="THIOL:DISULFIDE INTERCHANGE PROTEIN DSBE"/>
    <property type="match status" value="1"/>
</dbReference>
<keyword evidence="2" id="KW-0201">Cytochrome c-type biogenesis</keyword>
<keyword evidence="8" id="KW-1185">Reference proteome</keyword>
<dbReference type="PROSITE" id="PS51352">
    <property type="entry name" value="THIOREDOXIN_2"/>
    <property type="match status" value="1"/>
</dbReference>
<keyword evidence="5" id="KW-0732">Signal</keyword>